<dbReference type="KEGG" id="ssck:SPSK_03934"/>
<feature type="compositionally biased region" description="Polar residues" evidence="1">
    <location>
        <begin position="386"/>
        <end position="411"/>
    </location>
</feature>
<evidence type="ECO:0000256" key="1">
    <source>
        <dbReference type="SAM" id="MobiDB-lite"/>
    </source>
</evidence>
<dbReference type="VEuPathDB" id="FungiDB:SPSK_03934"/>
<feature type="compositionally biased region" description="Basic and acidic residues" evidence="1">
    <location>
        <begin position="988"/>
        <end position="1004"/>
    </location>
</feature>
<feature type="region of interest" description="Disordered" evidence="1">
    <location>
        <begin position="372"/>
        <end position="411"/>
    </location>
</feature>
<accession>A0A0F2M4Q5</accession>
<sequence length="1069" mass="119253">MQRLRPLLSSGRPVPPRSAAGRCGDGLGPASIGCLQLRLLAQRSFDRRRPETTLSRRFSTSRSVFAGAAEQTKADVVSWVELAKEREERKQRDIEEQRRRENGEVLESTSTSGVPQPPPSPGATLLNSLAGEPIVPRPANLSVLVEPAMDYEHRSETFHSRMRHGKSVFRQERLEVIRQAQLRPLPDWRVILQRLAAATPGKDELLVPGVGGTVVAPRLASGLTPSQFVQLYSMSRTASPLAPLLQQQLPHQSGAPGTKPQAGQYRRNAVSLAFPGDSPFIQELLHGVDGTLWKISGRSGCILRLYRRNAGTLGQTQSADDATGTNAQRQDADHSWLLTLSGTMPSIYRAASEVTFFAKDAVPVAVSPNVRLDDRRAERSPPPSISPTQLPQPVSSQAENQSSETALDSTATQTWSLVSSSYYLDDSKQLADYVLSPHVTDIGAHEIPRPEVWTRESFERYVAALVNGRPPAHLAPQLYPQSSSWSRRQSTDNDDEHGNHADGQAQGQDTIATADGNPVLNSHDRTVADLLHSLFDDDAVRDVLSLSAFKLALAFLSKHGETYRPEARALFVRAERLRLRMDTDTFNILLASVVKTQDLRNFSSTLALMENRGHMPNLTTWVLFLQLFESEEVKRHILHAMQARGGLLDSPEARQCIAQEMAEYDVLRAIAEHRQEQRKRREQNQIYNDDYNAAAFFDDFMAGQAERYGSDWLTRPAANRILEVFASHSRFAECQEMLGILTRKQDWRDRVEQVKAQEKQQQQHLLQEQQHQQSLSPQNEPSNLVAAQALNTISFNIVLTHAKRQFKLRHALAILRQMDAVSDGVVRTRIDNEADQDQAQAPVETTTPATVAITRSSPSTRAVPADSVTYHLLHEMAYHRRMSYAMGAVWVYASILRRTNHWMNKKAGRVLAGDTGPQTAHLVKVLRGEFGGQDGHHPGRDRASFASIGAAASARWASYYDGWEPALPLSQVLEEALDRDNALLKDRFDQGVLDSEERHGRDGRPPPPPLRIPLRRKLVTRGKSRGANRSRGPEYSPQGGPAYVEIQPDWLPPKKETKTSKQPRTTSRW</sequence>
<feature type="region of interest" description="Disordered" evidence="1">
    <location>
        <begin position="1"/>
        <end position="24"/>
    </location>
</feature>
<evidence type="ECO:0000313" key="2">
    <source>
        <dbReference type="EMBL" id="KJR83166.1"/>
    </source>
</evidence>
<dbReference type="RefSeq" id="XP_016585842.1">
    <property type="nucleotide sequence ID" value="XM_016730749.1"/>
</dbReference>
<feature type="region of interest" description="Disordered" evidence="1">
    <location>
        <begin position="472"/>
        <end position="518"/>
    </location>
</feature>
<evidence type="ECO:0008006" key="3">
    <source>
        <dbReference type="Google" id="ProtNLM"/>
    </source>
</evidence>
<dbReference type="OrthoDB" id="185373at2759"/>
<feature type="compositionally biased region" description="Low complexity" evidence="1">
    <location>
        <begin position="759"/>
        <end position="773"/>
    </location>
</feature>
<feature type="compositionally biased region" description="Basic residues" evidence="1">
    <location>
        <begin position="1013"/>
        <end position="1028"/>
    </location>
</feature>
<protein>
    <recommendedName>
        <fullName evidence="3">Pentatricopeptide repeat protein</fullName>
    </recommendedName>
</protein>
<dbReference type="GeneID" id="27666026"/>
<name>A0A0F2M4Q5_SPOSC</name>
<proteinExistence type="predicted"/>
<dbReference type="Gene3D" id="1.25.40.10">
    <property type="entry name" value="Tetratricopeptide repeat domain"/>
    <property type="match status" value="1"/>
</dbReference>
<dbReference type="EMBL" id="AXCR01000010">
    <property type="protein sequence ID" value="KJR83166.1"/>
    <property type="molecule type" value="Genomic_DNA"/>
</dbReference>
<dbReference type="InterPro" id="IPR011990">
    <property type="entry name" value="TPR-like_helical_dom_sf"/>
</dbReference>
<dbReference type="AlphaFoldDB" id="A0A0F2M4Q5"/>
<feature type="region of interest" description="Disordered" evidence="1">
    <location>
        <begin position="87"/>
        <end position="128"/>
    </location>
</feature>
<organism evidence="2">
    <name type="scientific">Sporothrix schenckii 1099-18</name>
    <dbReference type="NCBI Taxonomy" id="1397361"/>
    <lineage>
        <taxon>Eukaryota</taxon>
        <taxon>Fungi</taxon>
        <taxon>Dikarya</taxon>
        <taxon>Ascomycota</taxon>
        <taxon>Pezizomycotina</taxon>
        <taxon>Sordariomycetes</taxon>
        <taxon>Sordariomycetidae</taxon>
        <taxon>Ophiostomatales</taxon>
        <taxon>Ophiostomataceae</taxon>
        <taxon>Sporothrix</taxon>
    </lineage>
</organism>
<comment type="caution">
    <text evidence="2">The sequence shown here is derived from an EMBL/GenBank/DDBJ whole genome shotgun (WGS) entry which is preliminary data.</text>
</comment>
<dbReference type="Proteomes" id="UP000033710">
    <property type="component" value="Unassembled WGS sequence"/>
</dbReference>
<feature type="compositionally biased region" description="Polar residues" evidence="1">
    <location>
        <begin position="479"/>
        <end position="488"/>
    </location>
</feature>
<feature type="region of interest" description="Disordered" evidence="1">
    <location>
        <begin position="988"/>
        <end position="1069"/>
    </location>
</feature>
<feature type="compositionally biased region" description="Basic and acidic residues" evidence="1">
    <location>
        <begin position="87"/>
        <end position="103"/>
    </location>
</feature>
<reference evidence="2" key="2">
    <citation type="journal article" date="2015" name="Eukaryot. Cell">
        <title>Asexual propagation of a virulent clone complex in a human and feline outbreak of sporotrichosis.</title>
        <authorList>
            <person name="Teixeira Mde M."/>
            <person name="Rodrigues A.M."/>
            <person name="Tsui C.K."/>
            <person name="de Almeida L.G."/>
            <person name="Van Diepeningen A.D."/>
            <person name="van den Ende B.G."/>
            <person name="Fernandes G.F."/>
            <person name="Kano R."/>
            <person name="Hamelin R.C."/>
            <person name="Lopes-Bezerra L.M."/>
            <person name="Vasconcelos A.T."/>
            <person name="de Hoog S."/>
            <person name="de Camargo Z.P."/>
            <person name="Felipe M.S."/>
        </authorList>
    </citation>
    <scope>NUCLEOTIDE SEQUENCE [LARGE SCALE GENOMIC DNA]</scope>
    <source>
        <strain evidence="2">1099-18</strain>
    </source>
</reference>
<feature type="region of interest" description="Disordered" evidence="1">
    <location>
        <begin position="758"/>
        <end position="780"/>
    </location>
</feature>
<feature type="compositionally biased region" description="Polar residues" evidence="1">
    <location>
        <begin position="1060"/>
        <end position="1069"/>
    </location>
</feature>
<reference evidence="2" key="1">
    <citation type="journal article" date="2014" name="BMC Genomics">
        <title>Comparative genomics of the major fungal agents of human and animal Sporotrichosis: Sporothrix schenckii and Sporothrix brasiliensis.</title>
        <authorList>
            <person name="Teixeira M.M."/>
            <person name="de Almeida L.G."/>
            <person name="Kubitschek-Barreira P."/>
            <person name="Alves F.L."/>
            <person name="Kioshima E.S."/>
            <person name="Abadio A.K."/>
            <person name="Fernandes L."/>
            <person name="Derengowski L.S."/>
            <person name="Ferreira K.S."/>
            <person name="Souza R.C."/>
            <person name="Ruiz J.C."/>
            <person name="de Andrade N.C."/>
            <person name="Paes H.C."/>
            <person name="Nicola A.M."/>
            <person name="Albuquerque P."/>
            <person name="Gerber A.L."/>
            <person name="Martins V.P."/>
            <person name="Peconick L.D."/>
            <person name="Neto A.V."/>
            <person name="Chaucanez C.B."/>
            <person name="Silva P.A."/>
            <person name="Cunha O.L."/>
            <person name="de Oliveira F.F."/>
            <person name="dos Santos T.C."/>
            <person name="Barros A.L."/>
            <person name="Soares M.A."/>
            <person name="de Oliveira L.M."/>
            <person name="Marini M.M."/>
            <person name="Villalobos-Duno H."/>
            <person name="Cunha M.M."/>
            <person name="de Hoog S."/>
            <person name="da Silveira J.F."/>
            <person name="Henrissat B."/>
            <person name="Nino-Vega G.A."/>
            <person name="Cisalpino P.S."/>
            <person name="Mora-Montes H.M."/>
            <person name="Almeida S.R."/>
            <person name="Stajich J.E."/>
            <person name="Lopes-Bezerra L.M."/>
            <person name="Vasconcelos A.T."/>
            <person name="Felipe M.S."/>
        </authorList>
    </citation>
    <scope>NUCLEOTIDE SEQUENCE [LARGE SCALE GENOMIC DNA]</scope>
    <source>
        <strain evidence="2">1099-18</strain>
    </source>
</reference>
<gene>
    <name evidence="2" type="ORF">SPSK_03934</name>
</gene>